<evidence type="ECO:0000256" key="2">
    <source>
        <dbReference type="ARBA" id="ARBA00022670"/>
    </source>
</evidence>
<keyword evidence="7" id="KW-0732">Signal</keyword>
<proteinExistence type="inferred from homology"/>
<dbReference type="InterPro" id="IPR038765">
    <property type="entry name" value="Papain-like_cys_pep_sf"/>
</dbReference>
<feature type="domain" description="NlpC/P60" evidence="8">
    <location>
        <begin position="242"/>
        <end position="356"/>
    </location>
</feature>
<dbReference type="EMBL" id="PYBW01000011">
    <property type="protein sequence ID" value="PYC87805.1"/>
    <property type="molecule type" value="Genomic_DNA"/>
</dbReference>
<evidence type="ECO:0000256" key="1">
    <source>
        <dbReference type="ARBA" id="ARBA00007074"/>
    </source>
</evidence>
<feature type="chain" id="PRO_5016036685" description="NlpC/P60 domain-containing protein" evidence="7">
    <location>
        <begin position="47"/>
        <end position="356"/>
    </location>
</feature>
<sequence>MAMPQRPVSPGRSPQQGAARRLVRVLAVTAAATTALAITAGPGAQAAPRPDKNDVQAQVDQLYGEAEQASQRSTAAEQEAARLQGEATSLQQQVAVAQNTLNTMRSDLAEVAAAQYRAGGMGPGVQLMLSSDPDGYLARARNLAQDGRRRADTLREVREQQRRLDQRRTEATGKLAELEAVRAALAQSKQQVQAKLKSAQELLNGLTAAERAQLVAQDAEEAEQRATRGTDRIDLGTQPASSDRAAVALAAALSRIGSPYVYGATGPSTFDCSGLMYWSWRQAGVTLPRTSQEQAFGGQRVSLSEARPGDLVIFFNDMHHVGMYAGGGTVVHAPHPGARVRFESVSAMPVAAVVRP</sequence>
<dbReference type="Gene3D" id="3.90.1720.10">
    <property type="entry name" value="endopeptidase domain like (from Nostoc punctiforme)"/>
    <property type="match status" value="1"/>
</dbReference>
<evidence type="ECO:0000256" key="3">
    <source>
        <dbReference type="ARBA" id="ARBA00022801"/>
    </source>
</evidence>
<dbReference type="SUPFAM" id="SSF54001">
    <property type="entry name" value="Cysteine proteinases"/>
    <property type="match status" value="1"/>
</dbReference>
<evidence type="ECO:0000256" key="7">
    <source>
        <dbReference type="SAM" id="SignalP"/>
    </source>
</evidence>
<dbReference type="InterPro" id="IPR000064">
    <property type="entry name" value="NLP_P60_dom"/>
</dbReference>
<evidence type="ECO:0000256" key="5">
    <source>
        <dbReference type="SAM" id="Coils"/>
    </source>
</evidence>
<feature type="region of interest" description="Disordered" evidence="6">
    <location>
        <begin position="64"/>
        <end position="84"/>
    </location>
</feature>
<dbReference type="GO" id="GO:0008234">
    <property type="term" value="F:cysteine-type peptidase activity"/>
    <property type="evidence" value="ECO:0007669"/>
    <property type="project" value="UniProtKB-KW"/>
</dbReference>
<comment type="similarity">
    <text evidence="1">Belongs to the peptidase C40 family.</text>
</comment>
<dbReference type="InterPro" id="IPR051794">
    <property type="entry name" value="PG_Endopeptidase_C40"/>
</dbReference>
<evidence type="ECO:0000259" key="8">
    <source>
        <dbReference type="PROSITE" id="PS51935"/>
    </source>
</evidence>
<evidence type="ECO:0000313" key="9">
    <source>
        <dbReference type="EMBL" id="PYC87805.1"/>
    </source>
</evidence>
<accession>A0A2V4P2M0</accession>
<evidence type="ECO:0000256" key="4">
    <source>
        <dbReference type="ARBA" id="ARBA00022807"/>
    </source>
</evidence>
<dbReference type="RefSeq" id="WP_110665495.1">
    <property type="nucleotide sequence ID" value="NZ_PYBW01000011.1"/>
</dbReference>
<keyword evidence="5" id="KW-0175">Coiled coil</keyword>
<organism evidence="9 10">
    <name type="scientific">Streptomyces tateyamensis</name>
    <dbReference type="NCBI Taxonomy" id="565073"/>
    <lineage>
        <taxon>Bacteria</taxon>
        <taxon>Bacillati</taxon>
        <taxon>Actinomycetota</taxon>
        <taxon>Actinomycetes</taxon>
        <taxon>Kitasatosporales</taxon>
        <taxon>Streptomycetaceae</taxon>
        <taxon>Streptomyces</taxon>
    </lineage>
</organism>
<dbReference type="Gene3D" id="6.10.250.3150">
    <property type="match status" value="1"/>
</dbReference>
<dbReference type="GO" id="GO:0006508">
    <property type="term" value="P:proteolysis"/>
    <property type="evidence" value="ECO:0007669"/>
    <property type="project" value="UniProtKB-KW"/>
</dbReference>
<evidence type="ECO:0000313" key="10">
    <source>
        <dbReference type="Proteomes" id="UP000248039"/>
    </source>
</evidence>
<keyword evidence="4" id="KW-0788">Thiol protease</keyword>
<dbReference type="OrthoDB" id="5177647at2"/>
<dbReference type="PROSITE" id="PS51935">
    <property type="entry name" value="NLPC_P60"/>
    <property type="match status" value="1"/>
</dbReference>
<name>A0A2V4P2M0_9ACTN</name>
<keyword evidence="10" id="KW-1185">Reference proteome</keyword>
<dbReference type="Pfam" id="PF00877">
    <property type="entry name" value="NLPC_P60"/>
    <property type="match status" value="1"/>
</dbReference>
<protein>
    <recommendedName>
        <fullName evidence="8">NlpC/P60 domain-containing protein</fullName>
    </recommendedName>
</protein>
<reference evidence="9 10" key="1">
    <citation type="submission" date="2018-03" db="EMBL/GenBank/DDBJ databases">
        <title>Bioinformatic expansion and discovery of thiopeptide antibiotics.</title>
        <authorList>
            <person name="Schwalen C.J."/>
            <person name="Hudson G.A."/>
            <person name="Mitchell D.A."/>
        </authorList>
    </citation>
    <scope>NUCLEOTIDE SEQUENCE [LARGE SCALE GENOMIC DNA]</scope>
    <source>
        <strain evidence="9 10">ATCC 21389</strain>
    </source>
</reference>
<dbReference type="AlphaFoldDB" id="A0A2V4P2M0"/>
<dbReference type="PANTHER" id="PTHR47359">
    <property type="entry name" value="PEPTIDOGLYCAN DL-ENDOPEPTIDASE CWLO"/>
    <property type="match status" value="1"/>
</dbReference>
<feature type="coiled-coil region" evidence="5">
    <location>
        <begin position="154"/>
        <end position="209"/>
    </location>
</feature>
<gene>
    <name evidence="9" type="ORF">C7C46_03425</name>
</gene>
<keyword evidence="3" id="KW-0378">Hydrolase</keyword>
<feature type="signal peptide" evidence="7">
    <location>
        <begin position="1"/>
        <end position="46"/>
    </location>
</feature>
<comment type="caution">
    <text evidence="9">The sequence shown here is derived from an EMBL/GenBank/DDBJ whole genome shotgun (WGS) entry which is preliminary data.</text>
</comment>
<evidence type="ECO:0000256" key="6">
    <source>
        <dbReference type="SAM" id="MobiDB-lite"/>
    </source>
</evidence>
<dbReference type="Proteomes" id="UP000248039">
    <property type="component" value="Unassembled WGS sequence"/>
</dbReference>
<dbReference type="PANTHER" id="PTHR47359:SF3">
    <property type="entry name" value="NLP_P60 DOMAIN-CONTAINING PROTEIN-RELATED"/>
    <property type="match status" value="1"/>
</dbReference>
<keyword evidence="2" id="KW-0645">Protease</keyword>